<name>A0A0F9PVW2_9ZZZZ</name>
<comment type="caution">
    <text evidence="1">The sequence shown here is derived from an EMBL/GenBank/DDBJ whole genome shotgun (WGS) entry which is preliminary data.</text>
</comment>
<reference evidence="1" key="1">
    <citation type="journal article" date="2015" name="Nature">
        <title>Complex archaea that bridge the gap between prokaryotes and eukaryotes.</title>
        <authorList>
            <person name="Spang A."/>
            <person name="Saw J.H."/>
            <person name="Jorgensen S.L."/>
            <person name="Zaremba-Niedzwiedzka K."/>
            <person name="Martijn J."/>
            <person name="Lind A.E."/>
            <person name="van Eijk R."/>
            <person name="Schleper C."/>
            <person name="Guy L."/>
            <person name="Ettema T.J."/>
        </authorList>
    </citation>
    <scope>NUCLEOTIDE SEQUENCE</scope>
</reference>
<evidence type="ECO:0000313" key="1">
    <source>
        <dbReference type="EMBL" id="KKN34354.1"/>
    </source>
</evidence>
<organism evidence="1">
    <name type="scientific">marine sediment metagenome</name>
    <dbReference type="NCBI Taxonomy" id="412755"/>
    <lineage>
        <taxon>unclassified sequences</taxon>
        <taxon>metagenomes</taxon>
        <taxon>ecological metagenomes</taxon>
    </lineage>
</organism>
<accession>A0A0F9PVW2</accession>
<dbReference type="AlphaFoldDB" id="A0A0F9PVW2"/>
<proteinExistence type="predicted"/>
<protein>
    <submittedName>
        <fullName evidence="1">Uncharacterized protein</fullName>
    </submittedName>
</protein>
<dbReference type="EMBL" id="LAZR01002110">
    <property type="protein sequence ID" value="KKN34354.1"/>
    <property type="molecule type" value="Genomic_DNA"/>
</dbReference>
<gene>
    <name evidence="1" type="ORF">LCGC14_0794450</name>
</gene>
<sequence length="227" mass="23398">MPAGTGTALAIGATVAGAAGSALSAGGQQGSQARLMNIPPPAPQYPGLNQFFQQLVGRQEGGLTETSFGSLQQFAETGLPTDVGPAFEALVASRQRFEKQGRADIAEMFGASGARYGSDLMRNLVDFQSQVTADYGRILSDYTFRAQESARGRQLGASTYGADLFSTAAQTLHPTAIPVVEGGGVSTAGQIGAGLQEGSQGMMMLMLLRQMGMLGGGQQTEQQPTGG</sequence>